<proteinExistence type="predicted"/>
<dbReference type="AlphaFoldDB" id="A0A4S3J1L2"/>
<keyword evidence="2" id="KW-1185">Reference proteome</keyword>
<dbReference type="EMBL" id="SOSA01001031">
    <property type="protein sequence ID" value="THC87817.1"/>
    <property type="molecule type" value="Genomic_DNA"/>
</dbReference>
<organism evidence="1 2">
    <name type="scientific">Aspergillus tanneri</name>
    <dbReference type="NCBI Taxonomy" id="1220188"/>
    <lineage>
        <taxon>Eukaryota</taxon>
        <taxon>Fungi</taxon>
        <taxon>Dikarya</taxon>
        <taxon>Ascomycota</taxon>
        <taxon>Pezizomycotina</taxon>
        <taxon>Eurotiomycetes</taxon>
        <taxon>Eurotiomycetidae</taxon>
        <taxon>Eurotiales</taxon>
        <taxon>Aspergillaceae</taxon>
        <taxon>Aspergillus</taxon>
        <taxon>Aspergillus subgen. Circumdati</taxon>
    </lineage>
</organism>
<name>A0A4S3J1L2_9EURO</name>
<dbReference type="Proteomes" id="UP000308092">
    <property type="component" value="Unassembled WGS sequence"/>
</dbReference>
<gene>
    <name evidence="1" type="ORF">EYZ11_012738</name>
</gene>
<evidence type="ECO:0000313" key="1">
    <source>
        <dbReference type="EMBL" id="THC87817.1"/>
    </source>
</evidence>
<protein>
    <submittedName>
        <fullName evidence="1">Uncharacterized protein</fullName>
    </submittedName>
</protein>
<accession>A0A4S3J1L2</accession>
<sequence length="74" mass="8391">MDEDQWIKAIIDKQAMYSPHTAGFALAEAPGDPGKRKQAPWEDKAKESCVIQRHWLNTINIETVLQQITGQETI</sequence>
<evidence type="ECO:0000313" key="2">
    <source>
        <dbReference type="Proteomes" id="UP000308092"/>
    </source>
</evidence>
<comment type="caution">
    <text evidence="1">The sequence shown here is derived from an EMBL/GenBank/DDBJ whole genome shotgun (WGS) entry which is preliminary data.</text>
</comment>
<reference evidence="1 2" key="1">
    <citation type="submission" date="2019-03" db="EMBL/GenBank/DDBJ databases">
        <title>The genome sequence of a newly discovered highly antifungal drug resistant Aspergillus species, Aspergillus tanneri NIH 1004.</title>
        <authorList>
            <person name="Mounaud S."/>
            <person name="Singh I."/>
            <person name="Joardar V."/>
            <person name="Pakala S."/>
            <person name="Pakala S."/>
            <person name="Venepally P."/>
            <person name="Hoover J."/>
            <person name="Nierman W."/>
            <person name="Chung J."/>
            <person name="Losada L."/>
        </authorList>
    </citation>
    <scope>NUCLEOTIDE SEQUENCE [LARGE SCALE GENOMIC DNA]</scope>
    <source>
        <strain evidence="1 2">NIH1004</strain>
    </source>
</reference>
<dbReference type="VEuPathDB" id="FungiDB:EYZ11_012738"/>